<feature type="region of interest" description="Disordered" evidence="1">
    <location>
        <begin position="1"/>
        <end position="21"/>
    </location>
</feature>
<name>A0ABM8QT73_9BACT</name>
<comment type="caution">
    <text evidence="2">The sequence shown here is derived from an EMBL/GenBank/DDBJ whole genome shotgun (WGS) entry which is preliminary data.</text>
</comment>
<feature type="compositionally biased region" description="Polar residues" evidence="1">
    <location>
        <begin position="1"/>
        <end position="16"/>
    </location>
</feature>
<keyword evidence="3" id="KW-1185">Reference proteome</keyword>
<protein>
    <submittedName>
        <fullName evidence="2">Uncharacterized protein</fullName>
    </submittedName>
</protein>
<reference evidence="2 3" key="1">
    <citation type="submission" date="2021-02" db="EMBL/GenBank/DDBJ databases">
        <authorList>
            <person name="Han P."/>
        </authorList>
    </citation>
    <scope>NUCLEOTIDE SEQUENCE [LARGE SCALE GENOMIC DNA]</scope>
    <source>
        <strain evidence="2">Candidatus Nitrospira sp. ZN2</strain>
    </source>
</reference>
<organism evidence="2 3">
    <name type="scientific">Nitrospira defluvii</name>
    <dbReference type="NCBI Taxonomy" id="330214"/>
    <lineage>
        <taxon>Bacteria</taxon>
        <taxon>Pseudomonadati</taxon>
        <taxon>Nitrospirota</taxon>
        <taxon>Nitrospiria</taxon>
        <taxon>Nitrospirales</taxon>
        <taxon>Nitrospiraceae</taxon>
        <taxon>Nitrospira</taxon>
    </lineage>
</organism>
<dbReference type="EMBL" id="CAJNBJ010000001">
    <property type="protein sequence ID" value="CAE6713679.1"/>
    <property type="molecule type" value="Genomic_DNA"/>
</dbReference>
<gene>
    <name evidence="2" type="ORF">NSPZN2_11344</name>
</gene>
<evidence type="ECO:0000256" key="1">
    <source>
        <dbReference type="SAM" id="MobiDB-lite"/>
    </source>
</evidence>
<accession>A0ABM8QT73</accession>
<dbReference type="Proteomes" id="UP000675880">
    <property type="component" value="Unassembled WGS sequence"/>
</dbReference>
<proteinExistence type="predicted"/>
<sequence>MSRLSLSGAFSRTNAGRPSFSHHEQITRIIFSYAVIPGDQQDLRHWTNRSKSSHLLKKAVSLPE</sequence>
<evidence type="ECO:0000313" key="3">
    <source>
        <dbReference type="Proteomes" id="UP000675880"/>
    </source>
</evidence>
<evidence type="ECO:0000313" key="2">
    <source>
        <dbReference type="EMBL" id="CAE6713679.1"/>
    </source>
</evidence>